<feature type="compositionally biased region" description="Polar residues" evidence="1">
    <location>
        <begin position="42"/>
        <end position="51"/>
    </location>
</feature>
<dbReference type="Proteomes" id="UP000287519">
    <property type="component" value="Unassembled WGS sequence"/>
</dbReference>
<protein>
    <submittedName>
        <fullName evidence="2">Uncharacterized protein</fullName>
    </submittedName>
</protein>
<organism evidence="2 3">
    <name type="scientific">Rhodococcus wratislaviensis</name>
    <name type="common">Tsukamurella wratislaviensis</name>
    <dbReference type="NCBI Taxonomy" id="44752"/>
    <lineage>
        <taxon>Bacteria</taxon>
        <taxon>Bacillati</taxon>
        <taxon>Actinomycetota</taxon>
        <taxon>Actinomycetes</taxon>
        <taxon>Mycobacteriales</taxon>
        <taxon>Nocardiaceae</taxon>
        <taxon>Rhodococcus</taxon>
    </lineage>
</organism>
<feature type="region of interest" description="Disordered" evidence="1">
    <location>
        <begin position="1"/>
        <end position="51"/>
    </location>
</feature>
<sequence length="51" mass="5661">MQLAQRRQFPDGHRCRTGPQSVQQLDPPARGQHCVRPGASGTGSFSYRHTV</sequence>
<reference evidence="2 3" key="1">
    <citation type="submission" date="2018-11" db="EMBL/GenBank/DDBJ databases">
        <title>Microbial catabolism of amino acid.</title>
        <authorList>
            <person name="Hibi M."/>
            <person name="Ogawa J."/>
        </authorList>
    </citation>
    <scope>NUCLEOTIDE SEQUENCE [LARGE SCALE GENOMIC DNA]</scope>
    <source>
        <strain evidence="2 3">C31-06</strain>
    </source>
</reference>
<evidence type="ECO:0000313" key="2">
    <source>
        <dbReference type="EMBL" id="GCE37765.1"/>
    </source>
</evidence>
<accession>A0A402C2D9</accession>
<proteinExistence type="predicted"/>
<name>A0A402C2D9_RHOWR</name>
<evidence type="ECO:0000256" key="1">
    <source>
        <dbReference type="SAM" id="MobiDB-lite"/>
    </source>
</evidence>
<keyword evidence="3" id="KW-1185">Reference proteome</keyword>
<dbReference type="AlphaFoldDB" id="A0A402C2D9"/>
<dbReference type="EMBL" id="BHYM01000012">
    <property type="protein sequence ID" value="GCE37765.1"/>
    <property type="molecule type" value="Genomic_DNA"/>
</dbReference>
<gene>
    <name evidence="2" type="ORF">Rhow_000611</name>
</gene>
<comment type="caution">
    <text evidence="2">The sequence shown here is derived from an EMBL/GenBank/DDBJ whole genome shotgun (WGS) entry which is preliminary data.</text>
</comment>
<evidence type="ECO:0000313" key="3">
    <source>
        <dbReference type="Proteomes" id="UP000287519"/>
    </source>
</evidence>